<organism evidence="1 2">
    <name type="scientific">Acinetobacter bohemicus</name>
    <dbReference type="NCBI Taxonomy" id="1435036"/>
    <lineage>
        <taxon>Bacteria</taxon>
        <taxon>Pseudomonadati</taxon>
        <taxon>Pseudomonadota</taxon>
        <taxon>Gammaproteobacteria</taxon>
        <taxon>Moraxellales</taxon>
        <taxon>Moraxellaceae</taxon>
        <taxon>Acinetobacter</taxon>
    </lineage>
</organism>
<name>A0A1I6VHC5_9GAMM</name>
<proteinExistence type="predicted"/>
<reference evidence="2" key="1">
    <citation type="submission" date="2016-10" db="EMBL/GenBank/DDBJ databases">
        <authorList>
            <person name="Varghese N."/>
            <person name="Submissions S."/>
        </authorList>
    </citation>
    <scope>NUCLEOTIDE SEQUENCE [LARGE SCALE GENOMIC DNA]</scope>
    <source>
        <strain evidence="2">ANC 5076</strain>
    </source>
</reference>
<keyword evidence="2" id="KW-1185">Reference proteome</keyword>
<sequence length="275" mass="31401">MIFLSEYLSGVSKGRILKRLIKPEIAGQMLPVSGVLLISAKELNIENINLYVDWSQQAGCALLILEPHEQLMELCKQTTLGLDWILEYSEHTICEHDAFDFQILQSEILQSFRGYSGSYEPVKHHIGDLVHTRYIRRHSNSGVFAVTTLPLWSVNLLDAANQVKAWLNWFLDHCGTKSNGAHVVEVVNTYKLNQLDYTVLLLVHLMPEYSCGDIKEKIEHLGIFDLNQLDLLSRYGILENEKFIANKNLTQKGITALQDSYIWNYAEPLAQQLKD</sequence>
<evidence type="ECO:0000313" key="2">
    <source>
        <dbReference type="Proteomes" id="UP000182827"/>
    </source>
</evidence>
<dbReference type="AlphaFoldDB" id="A0A1I6VHC5"/>
<dbReference type="EMBL" id="FOZU01000026">
    <property type="protein sequence ID" value="SFT13128.1"/>
    <property type="molecule type" value="Genomic_DNA"/>
</dbReference>
<protein>
    <submittedName>
        <fullName evidence="1">Uncharacterized protein</fullName>
    </submittedName>
</protein>
<dbReference type="Proteomes" id="UP000182827">
    <property type="component" value="Unassembled WGS sequence"/>
</dbReference>
<dbReference type="RefSeq" id="WP_074947284.1">
    <property type="nucleotide sequence ID" value="NZ_FOZU01000026.1"/>
</dbReference>
<evidence type="ECO:0000313" key="1">
    <source>
        <dbReference type="EMBL" id="SFT13128.1"/>
    </source>
</evidence>
<accession>A0A1I6VHC5</accession>
<gene>
    <name evidence="1" type="ORF">SAMN05444586_10268</name>
</gene>